<organism evidence="1 2">
    <name type="scientific">Auriscalpium vulgare</name>
    <dbReference type="NCBI Taxonomy" id="40419"/>
    <lineage>
        <taxon>Eukaryota</taxon>
        <taxon>Fungi</taxon>
        <taxon>Dikarya</taxon>
        <taxon>Basidiomycota</taxon>
        <taxon>Agaricomycotina</taxon>
        <taxon>Agaricomycetes</taxon>
        <taxon>Russulales</taxon>
        <taxon>Auriscalpiaceae</taxon>
        <taxon>Auriscalpium</taxon>
    </lineage>
</organism>
<reference evidence="1" key="1">
    <citation type="submission" date="2021-02" db="EMBL/GenBank/DDBJ databases">
        <authorList>
            <consortium name="DOE Joint Genome Institute"/>
            <person name="Ahrendt S."/>
            <person name="Looney B.P."/>
            <person name="Miyauchi S."/>
            <person name="Morin E."/>
            <person name="Drula E."/>
            <person name="Courty P.E."/>
            <person name="Chicoki N."/>
            <person name="Fauchery L."/>
            <person name="Kohler A."/>
            <person name="Kuo A."/>
            <person name="Labutti K."/>
            <person name="Pangilinan J."/>
            <person name="Lipzen A."/>
            <person name="Riley R."/>
            <person name="Andreopoulos W."/>
            <person name="He G."/>
            <person name="Johnson J."/>
            <person name="Barry K.W."/>
            <person name="Grigoriev I.V."/>
            <person name="Nagy L."/>
            <person name="Hibbett D."/>
            <person name="Henrissat B."/>
            <person name="Matheny P.B."/>
            <person name="Labbe J."/>
            <person name="Martin F."/>
        </authorList>
    </citation>
    <scope>NUCLEOTIDE SEQUENCE</scope>
    <source>
        <strain evidence="1">FP105234-sp</strain>
    </source>
</reference>
<evidence type="ECO:0000313" key="2">
    <source>
        <dbReference type="Proteomes" id="UP000814033"/>
    </source>
</evidence>
<dbReference type="EMBL" id="MU275844">
    <property type="protein sequence ID" value="KAI0052595.1"/>
    <property type="molecule type" value="Genomic_DNA"/>
</dbReference>
<keyword evidence="2" id="KW-1185">Reference proteome</keyword>
<proteinExistence type="predicted"/>
<evidence type="ECO:0000313" key="1">
    <source>
        <dbReference type="EMBL" id="KAI0052595.1"/>
    </source>
</evidence>
<accession>A0ACB8S861</accession>
<dbReference type="Proteomes" id="UP000814033">
    <property type="component" value="Unassembled WGS sequence"/>
</dbReference>
<comment type="caution">
    <text evidence="1">The sequence shown here is derived from an EMBL/GenBank/DDBJ whole genome shotgun (WGS) entry which is preliminary data.</text>
</comment>
<sequence>MASTHAWMNLSGRHKVSVGSSLGKAIKARKGAPAAPKRSNLPERDFYSFRYNFKPESIDPTKPGTVEVKKVQEKTTVRVERPTAVPNLAQVFYGEQRPTKEFDCILIYDEDLGTFTLEKLDSYANLNYDGREAMKTRVSASPHTRLPVRSAADELEAELLEGLADADGEPDIPLPVPKPVPKTMPKVAAREEEEEEEEDVPIAARVDLTPTKPKPPPPKPKAAPKKALAPSLPGPKAKALPKAKAKAATAKRPREGNDVEEFTVSRAPPAKKARPSTPPPPPSFSLALPTSDAGPDPLARLASYAPAAKAAAPPPPPQAVDSDDEGEWDEVAALPLPLTIEEEDDEEAEEIDVSEFQDALELALDQELSDQEGDGIFEEEVGYPIAPAPPAGGPISLNAFAGGVVDDDDDDYSSSDDDED</sequence>
<protein>
    <submittedName>
        <fullName evidence="1">Uncharacterized protein</fullName>
    </submittedName>
</protein>
<name>A0ACB8S861_9AGAM</name>
<gene>
    <name evidence="1" type="ORF">FA95DRAFT_1241971</name>
</gene>
<reference evidence="1" key="2">
    <citation type="journal article" date="2022" name="New Phytol.">
        <title>Evolutionary transition to the ectomycorrhizal habit in the genomes of a hyperdiverse lineage of mushroom-forming fungi.</title>
        <authorList>
            <person name="Looney B."/>
            <person name="Miyauchi S."/>
            <person name="Morin E."/>
            <person name="Drula E."/>
            <person name="Courty P.E."/>
            <person name="Kohler A."/>
            <person name="Kuo A."/>
            <person name="LaButti K."/>
            <person name="Pangilinan J."/>
            <person name="Lipzen A."/>
            <person name="Riley R."/>
            <person name="Andreopoulos W."/>
            <person name="He G."/>
            <person name="Johnson J."/>
            <person name="Nolan M."/>
            <person name="Tritt A."/>
            <person name="Barry K.W."/>
            <person name="Grigoriev I.V."/>
            <person name="Nagy L.G."/>
            <person name="Hibbett D."/>
            <person name="Henrissat B."/>
            <person name="Matheny P.B."/>
            <person name="Labbe J."/>
            <person name="Martin F.M."/>
        </authorList>
    </citation>
    <scope>NUCLEOTIDE SEQUENCE</scope>
    <source>
        <strain evidence="1">FP105234-sp</strain>
    </source>
</reference>